<feature type="domain" description="Oxidoreductase N-terminal" evidence="3">
    <location>
        <begin position="5"/>
        <end position="109"/>
    </location>
</feature>
<dbReference type="EMBL" id="JACIEB010000001">
    <property type="protein sequence ID" value="MBB3981058.1"/>
    <property type="molecule type" value="Genomic_DNA"/>
</dbReference>
<dbReference type="SUPFAM" id="SSF50129">
    <property type="entry name" value="GroES-like"/>
    <property type="match status" value="1"/>
</dbReference>
<dbReference type="InterPro" id="IPR011032">
    <property type="entry name" value="GroES-like_sf"/>
</dbReference>
<sequence length="336" mass="35743">MIANRRFTLVARPQGLPCESDFRLTQEPAPTIGEGEFLVRNHYASIDPAIRGWLEPGGNYMEPVALGDAVRASTIGIVEQSNNPAFPLGQWVMGLNKIEFYSVGRADGFTHPIDVSAVPSPTAYLSVAGAVGLTAWFGVEEVMKPVAGQTLLVSGAAGAVGSLIGQLARRRGARVVGIAGGPEKCAKLTGRYHYDAAIDYRGKDADALGAAIAEACPDGVDFVYENVGGVCLDAALMNINTGALVVICGLISEYNSAPYGTRNVWQLLVKTATMRGYLLTQYLDKFPEGARAMADLVAQGAIVYDEHIEEGIDNALSSMLRLFEGSNQGKMILKLT</sequence>
<evidence type="ECO:0008006" key="6">
    <source>
        <dbReference type="Google" id="ProtNLM"/>
    </source>
</evidence>
<dbReference type="Proteomes" id="UP000552757">
    <property type="component" value="Unassembled WGS sequence"/>
</dbReference>
<comment type="caution">
    <text evidence="4">The sequence shown here is derived from an EMBL/GenBank/DDBJ whole genome shotgun (WGS) entry which is preliminary data.</text>
</comment>
<evidence type="ECO:0000313" key="5">
    <source>
        <dbReference type="Proteomes" id="UP000552757"/>
    </source>
</evidence>
<reference evidence="4 5" key="1">
    <citation type="submission" date="2020-08" db="EMBL/GenBank/DDBJ databases">
        <title>Genomic Encyclopedia of Type Strains, Phase IV (KMG-IV): sequencing the most valuable type-strain genomes for metagenomic binning, comparative biology and taxonomic classification.</title>
        <authorList>
            <person name="Goeker M."/>
        </authorList>
    </citation>
    <scope>NUCLEOTIDE SEQUENCE [LARGE SCALE GENOMIC DNA]</scope>
    <source>
        <strain evidence="4 5">DSM 29348</strain>
    </source>
</reference>
<dbReference type="Pfam" id="PF16884">
    <property type="entry name" value="ADH_N_2"/>
    <property type="match status" value="1"/>
</dbReference>
<protein>
    <recommendedName>
        <fullName evidence="6">NADP-dependent oxidoreductase</fullName>
    </recommendedName>
</protein>
<dbReference type="AlphaFoldDB" id="A0A7W6DJP9"/>
<dbReference type="SUPFAM" id="SSF51735">
    <property type="entry name" value="NAD(P)-binding Rossmann-fold domains"/>
    <property type="match status" value="1"/>
</dbReference>
<dbReference type="PANTHER" id="PTHR43205:SF7">
    <property type="entry name" value="PROSTAGLANDIN REDUCTASE 1"/>
    <property type="match status" value="1"/>
</dbReference>
<dbReference type="PANTHER" id="PTHR43205">
    <property type="entry name" value="PROSTAGLANDIN REDUCTASE"/>
    <property type="match status" value="1"/>
</dbReference>
<name>A0A7W6DJP9_9SPHN</name>
<dbReference type="Pfam" id="PF00107">
    <property type="entry name" value="ADH_zinc_N"/>
    <property type="match status" value="1"/>
</dbReference>
<dbReference type="InterPro" id="IPR045010">
    <property type="entry name" value="MDR_fam"/>
</dbReference>
<evidence type="ECO:0000259" key="2">
    <source>
        <dbReference type="Pfam" id="PF00107"/>
    </source>
</evidence>
<dbReference type="FunFam" id="3.40.50.720:FF:000121">
    <property type="entry name" value="Prostaglandin reductase 2"/>
    <property type="match status" value="1"/>
</dbReference>
<proteinExistence type="predicted"/>
<dbReference type="InterPro" id="IPR013149">
    <property type="entry name" value="ADH-like_C"/>
</dbReference>
<keyword evidence="5" id="KW-1185">Reference proteome</keyword>
<dbReference type="InterPro" id="IPR036291">
    <property type="entry name" value="NAD(P)-bd_dom_sf"/>
</dbReference>
<keyword evidence="1" id="KW-0560">Oxidoreductase</keyword>
<evidence type="ECO:0000256" key="1">
    <source>
        <dbReference type="ARBA" id="ARBA00023002"/>
    </source>
</evidence>
<dbReference type="Gene3D" id="3.40.50.720">
    <property type="entry name" value="NAD(P)-binding Rossmann-like Domain"/>
    <property type="match status" value="1"/>
</dbReference>
<dbReference type="GO" id="GO:0016628">
    <property type="term" value="F:oxidoreductase activity, acting on the CH-CH group of donors, NAD or NADP as acceptor"/>
    <property type="evidence" value="ECO:0007669"/>
    <property type="project" value="InterPro"/>
</dbReference>
<dbReference type="CDD" id="cd05288">
    <property type="entry name" value="PGDH"/>
    <property type="match status" value="1"/>
</dbReference>
<organism evidence="4 5">
    <name type="scientific">Sphingobium fontiphilum</name>
    <dbReference type="NCBI Taxonomy" id="944425"/>
    <lineage>
        <taxon>Bacteria</taxon>
        <taxon>Pseudomonadati</taxon>
        <taxon>Pseudomonadota</taxon>
        <taxon>Alphaproteobacteria</taxon>
        <taxon>Sphingomonadales</taxon>
        <taxon>Sphingomonadaceae</taxon>
        <taxon>Sphingobium</taxon>
    </lineage>
</organism>
<accession>A0A7W6DJP9</accession>
<dbReference type="InterPro" id="IPR041694">
    <property type="entry name" value="ADH_N_2"/>
</dbReference>
<feature type="domain" description="Alcohol dehydrogenase-like C-terminal" evidence="2">
    <location>
        <begin position="159"/>
        <end position="291"/>
    </location>
</feature>
<evidence type="ECO:0000313" key="4">
    <source>
        <dbReference type="EMBL" id="MBB3981058.1"/>
    </source>
</evidence>
<dbReference type="RefSeq" id="WP_183954017.1">
    <property type="nucleotide sequence ID" value="NZ_JACIEB010000001.1"/>
</dbReference>
<evidence type="ECO:0000259" key="3">
    <source>
        <dbReference type="Pfam" id="PF16884"/>
    </source>
</evidence>
<dbReference type="Gene3D" id="3.90.180.10">
    <property type="entry name" value="Medium-chain alcohol dehydrogenases, catalytic domain"/>
    <property type="match status" value="1"/>
</dbReference>
<gene>
    <name evidence="4" type="ORF">GGR44_000689</name>
</gene>